<proteinExistence type="predicted"/>
<comment type="caution">
    <text evidence="1">The sequence shown here is derived from an EMBL/GenBank/DDBJ whole genome shotgun (WGS) entry which is preliminary data.</text>
</comment>
<dbReference type="Proteomes" id="UP000441925">
    <property type="component" value="Unassembled WGS sequence"/>
</dbReference>
<protein>
    <submittedName>
        <fullName evidence="1">Uncharacterized protein</fullName>
    </submittedName>
</protein>
<reference evidence="1 2" key="1">
    <citation type="submission" date="2019-08" db="EMBL/GenBank/DDBJ databases">
        <title>In-depth cultivation of the pig gut microbiome towards novel bacterial diversity and tailored functional studies.</title>
        <authorList>
            <person name="Wylensek D."/>
            <person name="Hitch T.C.A."/>
            <person name="Clavel T."/>
        </authorList>
    </citation>
    <scope>NUCLEOTIDE SEQUENCE [LARGE SCALE GENOMIC DNA]</scope>
    <source>
        <strain evidence="1 2">WCA-380-WT-2B</strain>
    </source>
</reference>
<evidence type="ECO:0000313" key="1">
    <source>
        <dbReference type="EMBL" id="MSS77893.1"/>
    </source>
</evidence>
<dbReference type="AlphaFoldDB" id="A0A6N7VV04"/>
<dbReference type="RefSeq" id="WP_154540490.1">
    <property type="nucleotide sequence ID" value="NZ_JAXDSU010000057.1"/>
</dbReference>
<organism evidence="1 2">
    <name type="scientific">Anaerococcus porci</name>
    <dbReference type="NCBI Taxonomy" id="2652269"/>
    <lineage>
        <taxon>Bacteria</taxon>
        <taxon>Bacillati</taxon>
        <taxon>Bacillota</taxon>
        <taxon>Tissierellia</taxon>
        <taxon>Tissierellales</taxon>
        <taxon>Peptoniphilaceae</taxon>
        <taxon>Anaerococcus</taxon>
    </lineage>
</organism>
<accession>A0A6N7VV04</accession>
<sequence>MEDKLIEIYDKNNNSISFGYKIFEDNKNILINNLDDQGRYDGYLLVDKSLIEQKETSEFLNKLKIYNSYWKSINIGKSDSEVFKNDLSFLDILSYAKDNNKIVSLGEDLLYYNIIKGYVEKINNEKVYIRAIDINNGKYFDDFEMEIVNIKYLEVETIDNILLDYAYNEIY</sequence>
<name>A0A6N7VV04_9FIRM</name>
<keyword evidence="2" id="KW-1185">Reference proteome</keyword>
<gene>
    <name evidence="1" type="ORF">FYJ26_05600</name>
</gene>
<dbReference type="EMBL" id="VULQ01000005">
    <property type="protein sequence ID" value="MSS77893.1"/>
    <property type="molecule type" value="Genomic_DNA"/>
</dbReference>
<evidence type="ECO:0000313" key="2">
    <source>
        <dbReference type="Proteomes" id="UP000441925"/>
    </source>
</evidence>